<dbReference type="InterPro" id="IPR043968">
    <property type="entry name" value="SGNH"/>
</dbReference>
<proteinExistence type="predicted"/>
<evidence type="ECO:0000259" key="2">
    <source>
        <dbReference type="Pfam" id="PF01757"/>
    </source>
</evidence>
<accession>A0A6L7F3C0</accession>
<protein>
    <submittedName>
        <fullName evidence="4">Acyltransferase family protein</fullName>
    </submittedName>
</protein>
<feature type="transmembrane region" description="Helical" evidence="1">
    <location>
        <begin position="224"/>
        <end position="241"/>
    </location>
</feature>
<dbReference type="InterPro" id="IPR050879">
    <property type="entry name" value="Acyltransferase_3"/>
</dbReference>
<dbReference type="Proteomes" id="UP000473325">
    <property type="component" value="Unassembled WGS sequence"/>
</dbReference>
<feature type="transmembrane region" description="Helical" evidence="1">
    <location>
        <begin position="186"/>
        <end position="204"/>
    </location>
</feature>
<keyword evidence="1" id="KW-1133">Transmembrane helix</keyword>
<dbReference type="Pfam" id="PF01757">
    <property type="entry name" value="Acyl_transf_3"/>
    <property type="match status" value="1"/>
</dbReference>
<evidence type="ECO:0000313" key="4">
    <source>
        <dbReference type="EMBL" id="MXG91725.1"/>
    </source>
</evidence>
<keyword evidence="1" id="KW-0812">Transmembrane</keyword>
<comment type="caution">
    <text evidence="4">The sequence shown here is derived from an EMBL/GenBank/DDBJ whole genome shotgun (WGS) entry which is preliminary data.</text>
</comment>
<evidence type="ECO:0000259" key="3">
    <source>
        <dbReference type="Pfam" id="PF19040"/>
    </source>
</evidence>
<dbReference type="PANTHER" id="PTHR23028:SF53">
    <property type="entry name" value="ACYL_TRANSF_3 DOMAIN-CONTAINING PROTEIN"/>
    <property type="match status" value="1"/>
</dbReference>
<keyword evidence="1" id="KW-0472">Membrane</keyword>
<organism evidence="4 5">
    <name type="scientific">Nocardioides flavescens</name>
    <dbReference type="NCBI Taxonomy" id="2691959"/>
    <lineage>
        <taxon>Bacteria</taxon>
        <taxon>Bacillati</taxon>
        <taxon>Actinomycetota</taxon>
        <taxon>Actinomycetes</taxon>
        <taxon>Propionibacteriales</taxon>
        <taxon>Nocardioidaceae</taxon>
        <taxon>Nocardioides</taxon>
    </lineage>
</organism>
<evidence type="ECO:0000313" key="5">
    <source>
        <dbReference type="Proteomes" id="UP000473325"/>
    </source>
</evidence>
<feature type="transmembrane region" description="Helical" evidence="1">
    <location>
        <begin position="157"/>
        <end position="174"/>
    </location>
</feature>
<dbReference type="GO" id="GO:0016747">
    <property type="term" value="F:acyltransferase activity, transferring groups other than amino-acyl groups"/>
    <property type="evidence" value="ECO:0007669"/>
    <property type="project" value="InterPro"/>
</dbReference>
<keyword evidence="4" id="KW-0808">Transferase</keyword>
<evidence type="ECO:0000256" key="1">
    <source>
        <dbReference type="SAM" id="Phobius"/>
    </source>
</evidence>
<gene>
    <name evidence="4" type="ORF">GRQ65_19465</name>
</gene>
<feature type="transmembrane region" description="Helical" evidence="1">
    <location>
        <begin position="279"/>
        <end position="302"/>
    </location>
</feature>
<dbReference type="GO" id="GO:0016020">
    <property type="term" value="C:membrane"/>
    <property type="evidence" value="ECO:0007669"/>
    <property type="project" value="TreeGrafter"/>
</dbReference>
<feature type="domain" description="Acyltransferase 3" evidence="2">
    <location>
        <begin position="19"/>
        <end position="356"/>
    </location>
</feature>
<dbReference type="InterPro" id="IPR002656">
    <property type="entry name" value="Acyl_transf_3_dom"/>
</dbReference>
<feature type="transmembrane region" description="Helical" evidence="1">
    <location>
        <begin position="375"/>
        <end position="394"/>
    </location>
</feature>
<keyword evidence="4" id="KW-0012">Acyltransferase</keyword>
<dbReference type="AlphaFoldDB" id="A0A6L7F3C0"/>
<feature type="transmembrane region" description="Helical" evidence="1">
    <location>
        <begin position="45"/>
        <end position="64"/>
    </location>
</feature>
<feature type="transmembrane region" description="Helical" evidence="1">
    <location>
        <begin position="85"/>
        <end position="105"/>
    </location>
</feature>
<dbReference type="PANTHER" id="PTHR23028">
    <property type="entry name" value="ACETYLTRANSFERASE"/>
    <property type="match status" value="1"/>
</dbReference>
<name>A0A6L7F3C0_9ACTN</name>
<dbReference type="EMBL" id="WUEK01000014">
    <property type="protein sequence ID" value="MXG91725.1"/>
    <property type="molecule type" value="Genomic_DNA"/>
</dbReference>
<feature type="domain" description="SGNH" evidence="3">
    <location>
        <begin position="465"/>
        <end position="699"/>
    </location>
</feature>
<dbReference type="RefSeq" id="WP_160879648.1">
    <property type="nucleotide sequence ID" value="NZ_WUEK01000014.1"/>
</dbReference>
<dbReference type="GO" id="GO:0009103">
    <property type="term" value="P:lipopolysaccharide biosynthetic process"/>
    <property type="evidence" value="ECO:0007669"/>
    <property type="project" value="TreeGrafter"/>
</dbReference>
<dbReference type="Pfam" id="PF19040">
    <property type="entry name" value="SGNH"/>
    <property type="match status" value="1"/>
</dbReference>
<keyword evidence="5" id="KW-1185">Reference proteome</keyword>
<reference evidence="4 5" key="1">
    <citation type="submission" date="2019-12" db="EMBL/GenBank/DDBJ databases">
        <authorList>
            <person name="Kun Z."/>
        </authorList>
    </citation>
    <scope>NUCLEOTIDE SEQUENCE [LARGE SCALE GENOMIC DNA]</scope>
    <source>
        <strain evidence="4 5">YIM 123512</strain>
    </source>
</reference>
<feature type="transmembrane region" description="Helical" evidence="1">
    <location>
        <begin position="248"/>
        <end position="267"/>
    </location>
</feature>
<sequence length="706" mass="75191">MTAPVTAPATAPAVVHRDDIQGLRAIAVVTVICAHAGVPFLPGGFVGVDVFFVISGFLITQLLFREVERTGRVSLSGFYARRARRILPAATLVTLATLAASAIWLSAVDLQTIVRDALWSTFFLANVHFAAVGTDYFAQEEPPSPLQHYWSLSVEEQFYLVWPIVLLVLVLLAARRGRRTGLPRGPVAAVLVVATLASFAWSAASTASTPLSAYFSTPARAWELGLGALTALVAPAVAGRLSTAARSALCLAGLGLILLACVAFSEATPFPGSAAAVPVVGSALVLLAGAAGPAGAAGRLLGVRPMQVVGDWSYSLYLWHWPVLIIAERYVDAPLGVVRATACVALTFVLSALTYRFVEQPFRSPVRFPTRRAIALYPGAVALVAASAFGGQWYSEYSSGALGDNPAITLTNFGADPSSVDLAKDKTVALVQASVIAARNDMAIPSKLRPDLLSVRDDEPDVGACDYEKDSREVCPRGDVDADRSIVVFGNSHGRMWIPAFDKIGEELGYTTYYFVKPNCAATLVTVGQLEPGSPLWQECDDFRAFALDQIAQLDPDLVVVSTSGPNPVLYDADGNRIPKDGLDAAARQGYVDLFTRLDSTAQRTVLLRDVPKNENLPDECLTEQSNTLGDCLWKPLAASTQDADISVDAAEATGTEVVDPTKWVCWQGECPAVIGDVLPYRDRGHLTTVYAGSLAGELERALGLQ</sequence>